<evidence type="ECO:0000313" key="2">
    <source>
        <dbReference type="Proteomes" id="UP000051461"/>
    </source>
</evidence>
<proteinExistence type="predicted"/>
<name>A0A0R1GY34_9LACO</name>
<comment type="caution">
    <text evidence="1">The sequence shown here is derived from an EMBL/GenBank/DDBJ whole genome shotgun (WGS) entry which is preliminary data.</text>
</comment>
<sequence length="58" mass="6757">MKVLQNAGIVFTVKDGKWQHYSLQKRFVQEFKQNTDQLLAADEHCLCQRSDCEKDVAN</sequence>
<dbReference type="Gene3D" id="1.10.10.10">
    <property type="entry name" value="Winged helix-like DNA-binding domain superfamily/Winged helix DNA-binding domain"/>
    <property type="match status" value="1"/>
</dbReference>
<dbReference type="EMBL" id="AZDA01000057">
    <property type="protein sequence ID" value="KRK36835.1"/>
    <property type="molecule type" value="Genomic_DNA"/>
</dbReference>
<reference evidence="1 2" key="1">
    <citation type="journal article" date="2015" name="Genome Announc.">
        <title>Expanding the biotechnology potential of lactobacilli through comparative genomics of 213 strains and associated genera.</title>
        <authorList>
            <person name="Sun Z."/>
            <person name="Harris H.M."/>
            <person name="McCann A."/>
            <person name="Guo C."/>
            <person name="Argimon S."/>
            <person name="Zhang W."/>
            <person name="Yang X."/>
            <person name="Jeffery I.B."/>
            <person name="Cooney J.C."/>
            <person name="Kagawa T.F."/>
            <person name="Liu W."/>
            <person name="Song Y."/>
            <person name="Salvetti E."/>
            <person name="Wrobel A."/>
            <person name="Rasinkangas P."/>
            <person name="Parkhill J."/>
            <person name="Rea M.C."/>
            <person name="O'Sullivan O."/>
            <person name="Ritari J."/>
            <person name="Douillard F.P."/>
            <person name="Paul Ross R."/>
            <person name="Yang R."/>
            <person name="Briner A.E."/>
            <person name="Felis G.E."/>
            <person name="de Vos W.M."/>
            <person name="Barrangou R."/>
            <person name="Klaenhammer T.R."/>
            <person name="Caufield P.W."/>
            <person name="Cui Y."/>
            <person name="Zhang H."/>
            <person name="O'Toole P.W."/>
        </authorList>
    </citation>
    <scope>NUCLEOTIDE SEQUENCE [LARGE SCALE GENOMIC DNA]</scope>
    <source>
        <strain evidence="1 2">DSM 20003</strain>
    </source>
</reference>
<gene>
    <name evidence="1" type="ORF">FC07_GL002927</name>
</gene>
<dbReference type="AlphaFoldDB" id="A0A0R1GY34"/>
<dbReference type="InterPro" id="IPR036388">
    <property type="entry name" value="WH-like_DNA-bd_sf"/>
</dbReference>
<evidence type="ECO:0008006" key="3">
    <source>
        <dbReference type="Google" id="ProtNLM"/>
    </source>
</evidence>
<protein>
    <recommendedName>
        <fullName evidence="3">HTH arsR-type domain-containing protein</fullName>
    </recommendedName>
</protein>
<organism evidence="1 2">
    <name type="scientific">Loigolactobacillus bifermentans DSM 20003</name>
    <dbReference type="NCBI Taxonomy" id="1423726"/>
    <lineage>
        <taxon>Bacteria</taxon>
        <taxon>Bacillati</taxon>
        <taxon>Bacillota</taxon>
        <taxon>Bacilli</taxon>
        <taxon>Lactobacillales</taxon>
        <taxon>Lactobacillaceae</taxon>
        <taxon>Loigolactobacillus</taxon>
    </lineage>
</organism>
<evidence type="ECO:0000313" key="1">
    <source>
        <dbReference type="EMBL" id="KRK36835.1"/>
    </source>
</evidence>
<dbReference type="STRING" id="1423726.FC07_GL002927"/>
<dbReference type="Proteomes" id="UP000051461">
    <property type="component" value="Unassembled WGS sequence"/>
</dbReference>
<keyword evidence="2" id="KW-1185">Reference proteome</keyword>
<dbReference type="PATRIC" id="fig|1423726.3.peg.3039"/>
<accession>A0A0R1GY34</accession>